<organism evidence="2 3">
    <name type="scientific">Saguinus oedipus</name>
    <name type="common">Cotton-top tamarin</name>
    <name type="synonym">Oedipomidas oedipus</name>
    <dbReference type="NCBI Taxonomy" id="9490"/>
    <lineage>
        <taxon>Eukaryota</taxon>
        <taxon>Metazoa</taxon>
        <taxon>Chordata</taxon>
        <taxon>Craniata</taxon>
        <taxon>Vertebrata</taxon>
        <taxon>Euteleostomi</taxon>
        <taxon>Mammalia</taxon>
        <taxon>Eutheria</taxon>
        <taxon>Euarchontoglires</taxon>
        <taxon>Primates</taxon>
        <taxon>Haplorrhini</taxon>
        <taxon>Platyrrhini</taxon>
        <taxon>Cebidae</taxon>
        <taxon>Callitrichinae</taxon>
        <taxon>Saguinus</taxon>
    </lineage>
</organism>
<accession>A0ABQ9U9L2</accession>
<dbReference type="Proteomes" id="UP001266305">
    <property type="component" value="Unassembled WGS sequence"/>
</dbReference>
<protein>
    <submittedName>
        <fullName evidence="2">Uncharacterized protein</fullName>
    </submittedName>
</protein>
<evidence type="ECO:0000313" key="3">
    <source>
        <dbReference type="Proteomes" id="UP001266305"/>
    </source>
</evidence>
<feature type="compositionally biased region" description="Low complexity" evidence="1">
    <location>
        <begin position="177"/>
        <end position="187"/>
    </location>
</feature>
<proteinExistence type="predicted"/>
<feature type="region of interest" description="Disordered" evidence="1">
    <location>
        <begin position="1"/>
        <end position="204"/>
    </location>
</feature>
<gene>
    <name evidence="2" type="ORF">P7K49_027314</name>
</gene>
<dbReference type="EMBL" id="JASSZA010000014">
    <property type="protein sequence ID" value="KAK2093576.1"/>
    <property type="molecule type" value="Genomic_DNA"/>
</dbReference>
<reference evidence="2 3" key="1">
    <citation type="submission" date="2023-05" db="EMBL/GenBank/DDBJ databases">
        <title>B98-5 Cell Line De Novo Hybrid Assembly: An Optical Mapping Approach.</title>
        <authorList>
            <person name="Kananen K."/>
            <person name="Auerbach J.A."/>
            <person name="Kautto E."/>
            <person name="Blachly J.S."/>
        </authorList>
    </citation>
    <scope>NUCLEOTIDE SEQUENCE [LARGE SCALE GENOMIC DNA]</scope>
    <source>
        <strain evidence="2">B95-8</strain>
        <tissue evidence="2">Cell line</tissue>
    </source>
</reference>
<feature type="compositionally biased region" description="Low complexity" evidence="1">
    <location>
        <begin position="88"/>
        <end position="111"/>
    </location>
</feature>
<name>A0ABQ9U9L2_SAGOE</name>
<evidence type="ECO:0000256" key="1">
    <source>
        <dbReference type="SAM" id="MobiDB-lite"/>
    </source>
</evidence>
<keyword evidence="3" id="KW-1185">Reference proteome</keyword>
<comment type="caution">
    <text evidence="2">The sequence shown here is derived from an EMBL/GenBank/DDBJ whole genome shotgun (WGS) entry which is preliminary data.</text>
</comment>
<sequence>MGSTGGREPFHLRRGAPAPPAGDPRGAAMVPPDAGAPSPGRPGPQAAHGRPSPISVPRGTLREKASSLLLTDRKARRLQTPRRPLPPALAAAAGPGCLRTRAQPPMSTSPKVTPPPPSRTVQPGEGTAGRGLRERECLGAQSAGWESPWRAESPSGGRGAAAWGGAGRERERPSPGRPSAAASLSGPDTGSLPGQRFPRVFRRR</sequence>
<feature type="compositionally biased region" description="Gly residues" evidence="1">
    <location>
        <begin position="156"/>
        <end position="166"/>
    </location>
</feature>
<evidence type="ECO:0000313" key="2">
    <source>
        <dbReference type="EMBL" id="KAK2093576.1"/>
    </source>
</evidence>